<keyword evidence="2" id="KW-1185">Reference proteome</keyword>
<reference evidence="1 2" key="1">
    <citation type="submission" date="2024-09" db="EMBL/GenBank/DDBJ databases">
        <authorList>
            <person name="Sun Q."/>
            <person name="Mori K."/>
        </authorList>
    </citation>
    <scope>NUCLEOTIDE SEQUENCE [LARGE SCALE GENOMIC DNA]</scope>
    <source>
        <strain evidence="1 2">CCM 7904</strain>
    </source>
</reference>
<name>A0ABV6CKZ0_9RHOB</name>
<organism evidence="1 2">
    <name type="scientific">Paracoccus rhizosphaerae</name>
    <dbReference type="NCBI Taxonomy" id="1133347"/>
    <lineage>
        <taxon>Bacteria</taxon>
        <taxon>Pseudomonadati</taxon>
        <taxon>Pseudomonadota</taxon>
        <taxon>Alphaproteobacteria</taxon>
        <taxon>Rhodobacterales</taxon>
        <taxon>Paracoccaceae</taxon>
        <taxon>Paracoccus</taxon>
    </lineage>
</organism>
<evidence type="ECO:0000313" key="2">
    <source>
        <dbReference type="Proteomes" id="UP001589795"/>
    </source>
</evidence>
<accession>A0ABV6CKZ0</accession>
<dbReference type="Proteomes" id="UP001589795">
    <property type="component" value="Unassembled WGS sequence"/>
</dbReference>
<protein>
    <submittedName>
        <fullName evidence="1">Uncharacterized protein</fullName>
    </submittedName>
</protein>
<sequence>MPSPMAVMFAQWKEQSGWLNRPEVTSLPEAEFDALVDARIDLENRMMAEPPQDATDALMMIAAYSEFGAGDVPCRANLPKLWDQVRAALGEGGAA</sequence>
<evidence type="ECO:0000313" key="1">
    <source>
        <dbReference type="EMBL" id="MFC0201417.1"/>
    </source>
</evidence>
<dbReference type="RefSeq" id="WP_265508930.1">
    <property type="nucleotide sequence ID" value="NZ_JAOTBE010000148.1"/>
</dbReference>
<proteinExistence type="predicted"/>
<gene>
    <name evidence="1" type="ORF">ACFFIZ_14150</name>
</gene>
<dbReference type="EMBL" id="JBHLWQ010000133">
    <property type="protein sequence ID" value="MFC0201417.1"/>
    <property type="molecule type" value="Genomic_DNA"/>
</dbReference>
<comment type="caution">
    <text evidence="1">The sequence shown here is derived from an EMBL/GenBank/DDBJ whole genome shotgun (WGS) entry which is preliminary data.</text>
</comment>